<dbReference type="RefSeq" id="WP_192556523.1">
    <property type="nucleotide sequence ID" value="NZ_JACZZA010000009.1"/>
</dbReference>
<reference evidence="2 3" key="1">
    <citation type="submission" date="2020-09" db="EMBL/GenBank/DDBJ databases">
        <title>Dyella sp. 7MK23 isolated from forest soil.</title>
        <authorList>
            <person name="Fu J."/>
        </authorList>
    </citation>
    <scope>NUCLEOTIDE SEQUENCE [LARGE SCALE GENOMIC DNA]</scope>
    <source>
        <strain evidence="2 3">7MK23</strain>
    </source>
</reference>
<feature type="signal peptide" evidence="1">
    <location>
        <begin position="1"/>
        <end position="22"/>
    </location>
</feature>
<dbReference type="Proteomes" id="UP000651010">
    <property type="component" value="Unassembled WGS sequence"/>
</dbReference>
<organism evidence="2 3">
    <name type="scientific">Dyella acidiphila</name>
    <dbReference type="NCBI Taxonomy" id="2775866"/>
    <lineage>
        <taxon>Bacteria</taxon>
        <taxon>Pseudomonadati</taxon>
        <taxon>Pseudomonadota</taxon>
        <taxon>Gammaproteobacteria</taxon>
        <taxon>Lysobacterales</taxon>
        <taxon>Rhodanobacteraceae</taxon>
        <taxon>Dyella</taxon>
    </lineage>
</organism>
<protein>
    <submittedName>
        <fullName evidence="2">Copper chaperone PCu(A)C</fullName>
    </submittedName>
</protein>
<sequence length="151" mass="15699">MSMRCLLILLIVGMLPIANLHATQSSQVTASHAWIRLLPANLPASGYVNLHNAGASAATLVSAHSAVYASVMLHQSSMDAHGMNNMTAVAQMSIPAHGSASLAPAGYHLMLGQPSHPLKPGDTVDITLDFADGSQLPVSFLLRPANAADPE</sequence>
<dbReference type="InterPro" id="IPR058248">
    <property type="entry name" value="Lxx211020-like"/>
</dbReference>
<dbReference type="Gene3D" id="2.60.40.1890">
    <property type="entry name" value="PCu(A)C copper chaperone"/>
    <property type="match status" value="1"/>
</dbReference>
<gene>
    <name evidence="2" type="ORF">IGX34_14945</name>
</gene>
<feature type="chain" id="PRO_5045203932" evidence="1">
    <location>
        <begin position="23"/>
        <end position="151"/>
    </location>
</feature>
<dbReference type="EMBL" id="JACZZA010000009">
    <property type="protein sequence ID" value="MBE1161679.1"/>
    <property type="molecule type" value="Genomic_DNA"/>
</dbReference>
<keyword evidence="3" id="KW-1185">Reference proteome</keyword>
<accession>A0ABR9GCH6</accession>
<evidence type="ECO:0000313" key="3">
    <source>
        <dbReference type="Proteomes" id="UP000651010"/>
    </source>
</evidence>
<dbReference type="PANTHER" id="PTHR36302:SF1">
    <property type="entry name" value="COPPER CHAPERONE PCU(A)C"/>
    <property type="match status" value="1"/>
</dbReference>
<dbReference type="InterPro" id="IPR036182">
    <property type="entry name" value="PCuAC_sf"/>
</dbReference>
<dbReference type="SUPFAM" id="SSF110087">
    <property type="entry name" value="DR1885-like metal-binding protein"/>
    <property type="match status" value="1"/>
</dbReference>
<dbReference type="InterPro" id="IPR007410">
    <property type="entry name" value="LpqE-like"/>
</dbReference>
<dbReference type="PANTHER" id="PTHR36302">
    <property type="entry name" value="BLR7088 PROTEIN"/>
    <property type="match status" value="1"/>
</dbReference>
<comment type="caution">
    <text evidence="2">The sequence shown here is derived from an EMBL/GenBank/DDBJ whole genome shotgun (WGS) entry which is preliminary data.</text>
</comment>
<dbReference type="Pfam" id="PF04314">
    <property type="entry name" value="PCuAC"/>
    <property type="match status" value="1"/>
</dbReference>
<evidence type="ECO:0000313" key="2">
    <source>
        <dbReference type="EMBL" id="MBE1161679.1"/>
    </source>
</evidence>
<name>A0ABR9GCH6_9GAMM</name>
<proteinExistence type="predicted"/>
<keyword evidence="1" id="KW-0732">Signal</keyword>
<evidence type="ECO:0000256" key="1">
    <source>
        <dbReference type="SAM" id="SignalP"/>
    </source>
</evidence>